<protein>
    <recommendedName>
        <fullName evidence="5">Secreted protein</fullName>
    </recommendedName>
</protein>
<organism evidence="3 4">
    <name type="scientific">Streptomyces endocoffeicus</name>
    <dbReference type="NCBI Taxonomy" id="2898945"/>
    <lineage>
        <taxon>Bacteria</taxon>
        <taxon>Bacillati</taxon>
        <taxon>Actinomycetota</taxon>
        <taxon>Actinomycetes</taxon>
        <taxon>Kitasatosporales</taxon>
        <taxon>Streptomycetaceae</taxon>
        <taxon>Streptomyces</taxon>
    </lineage>
</organism>
<proteinExistence type="predicted"/>
<keyword evidence="2" id="KW-0732">Signal</keyword>
<name>A0ABS1Q8B6_9ACTN</name>
<gene>
    <name evidence="3" type="ORF">JK364_50750</name>
</gene>
<feature type="chain" id="PRO_5046861464" description="Secreted protein" evidence="2">
    <location>
        <begin position="19"/>
        <end position="194"/>
    </location>
</feature>
<evidence type="ECO:0000256" key="2">
    <source>
        <dbReference type="SAM" id="SignalP"/>
    </source>
</evidence>
<dbReference type="RefSeq" id="WP_201858279.1">
    <property type="nucleotide sequence ID" value="NZ_JAERRG010000053.1"/>
</dbReference>
<feature type="signal peptide" evidence="2">
    <location>
        <begin position="1"/>
        <end position="18"/>
    </location>
</feature>
<evidence type="ECO:0000256" key="1">
    <source>
        <dbReference type="SAM" id="MobiDB-lite"/>
    </source>
</evidence>
<feature type="region of interest" description="Disordered" evidence="1">
    <location>
        <begin position="30"/>
        <end position="53"/>
    </location>
</feature>
<reference evidence="3 4" key="1">
    <citation type="submission" date="2021-01" db="EMBL/GenBank/DDBJ databases">
        <title>WGS of actinomycetes isolated from Thailand.</title>
        <authorList>
            <person name="Thawai C."/>
        </authorList>
    </citation>
    <scope>NUCLEOTIDE SEQUENCE [LARGE SCALE GENOMIC DNA]</scope>
    <source>
        <strain evidence="3 4">CA3R110</strain>
    </source>
</reference>
<sequence length="194" mass="20244">MPIQASALVRGSSVLVTAAATVAMLATPAETTEAEAHGGRPSNGQSDGRAAETRQIASSVLDADQNVKFTLTAIRSTVDPLRASVRLKAFVRQHGRLLLSDEVRVGEVDSWFWFPVTGRGAICEFSTASTNPAPVTTSLLITPAIGCSPPQSFELRNGKFKADGHSTRTPHGGVSTGGGGMAERTAIRETPTGT</sequence>
<dbReference type="Proteomes" id="UP000621510">
    <property type="component" value="Unassembled WGS sequence"/>
</dbReference>
<keyword evidence="4" id="KW-1185">Reference proteome</keyword>
<accession>A0ABS1Q8B6</accession>
<evidence type="ECO:0000313" key="4">
    <source>
        <dbReference type="Proteomes" id="UP000621510"/>
    </source>
</evidence>
<comment type="caution">
    <text evidence="3">The sequence shown here is derived from an EMBL/GenBank/DDBJ whole genome shotgun (WGS) entry which is preliminary data.</text>
</comment>
<dbReference type="EMBL" id="JAERRG010000053">
    <property type="protein sequence ID" value="MBL1120520.1"/>
    <property type="molecule type" value="Genomic_DNA"/>
</dbReference>
<feature type="region of interest" description="Disordered" evidence="1">
    <location>
        <begin position="161"/>
        <end position="194"/>
    </location>
</feature>
<evidence type="ECO:0000313" key="3">
    <source>
        <dbReference type="EMBL" id="MBL1120520.1"/>
    </source>
</evidence>
<evidence type="ECO:0008006" key="5">
    <source>
        <dbReference type="Google" id="ProtNLM"/>
    </source>
</evidence>